<dbReference type="InterPro" id="IPR003661">
    <property type="entry name" value="HisK_dim/P_dom"/>
</dbReference>
<dbReference type="SUPFAM" id="SSF55874">
    <property type="entry name" value="ATPase domain of HSP90 chaperone/DNA topoisomerase II/histidine kinase"/>
    <property type="match status" value="1"/>
</dbReference>
<dbReference type="InterPro" id="IPR036097">
    <property type="entry name" value="HisK_dim/P_sf"/>
</dbReference>
<evidence type="ECO:0000256" key="5">
    <source>
        <dbReference type="ARBA" id="ARBA00022679"/>
    </source>
</evidence>
<evidence type="ECO:0000256" key="2">
    <source>
        <dbReference type="ARBA" id="ARBA00004370"/>
    </source>
</evidence>
<dbReference type="RefSeq" id="WP_189065274.1">
    <property type="nucleotide sequence ID" value="NZ_BMQM01000016.1"/>
</dbReference>
<dbReference type="PANTHER" id="PTHR45436">
    <property type="entry name" value="SENSOR HISTIDINE KINASE YKOH"/>
    <property type="match status" value="1"/>
</dbReference>
<keyword evidence="5" id="KW-0808">Transferase</keyword>
<dbReference type="InterPro" id="IPR004358">
    <property type="entry name" value="Sig_transdc_His_kin-like_C"/>
</dbReference>
<dbReference type="InterPro" id="IPR036890">
    <property type="entry name" value="HATPase_C_sf"/>
</dbReference>
<evidence type="ECO:0000256" key="1">
    <source>
        <dbReference type="ARBA" id="ARBA00000085"/>
    </source>
</evidence>
<evidence type="ECO:0000256" key="6">
    <source>
        <dbReference type="ARBA" id="ARBA00022692"/>
    </source>
</evidence>
<evidence type="ECO:0000256" key="8">
    <source>
        <dbReference type="ARBA" id="ARBA00022989"/>
    </source>
</evidence>
<dbReference type="SMART" id="SM00387">
    <property type="entry name" value="HATPase_c"/>
    <property type="match status" value="1"/>
</dbReference>
<evidence type="ECO:0000256" key="9">
    <source>
        <dbReference type="ARBA" id="ARBA00023012"/>
    </source>
</evidence>
<dbReference type="InterPro" id="IPR005467">
    <property type="entry name" value="His_kinase_dom"/>
</dbReference>
<dbReference type="InterPro" id="IPR050428">
    <property type="entry name" value="TCS_sensor_his_kinase"/>
</dbReference>
<reference evidence="14" key="1">
    <citation type="journal article" date="2019" name="Int. J. Syst. Evol. Microbiol.">
        <title>The Global Catalogue of Microorganisms (GCM) 10K type strain sequencing project: providing services to taxonomists for standard genome sequencing and annotation.</title>
        <authorList>
            <consortium name="The Broad Institute Genomics Platform"/>
            <consortium name="The Broad Institute Genome Sequencing Center for Infectious Disease"/>
            <person name="Wu L."/>
            <person name="Ma J."/>
        </authorList>
    </citation>
    <scope>NUCLEOTIDE SEQUENCE [LARGE SCALE GENOMIC DNA]</scope>
    <source>
        <strain evidence="14">JCM 31404</strain>
    </source>
</reference>
<dbReference type="Proteomes" id="UP000634308">
    <property type="component" value="Unassembled WGS sequence"/>
</dbReference>
<keyword evidence="8" id="KW-1133">Transmembrane helix</keyword>
<dbReference type="Gene3D" id="1.10.287.130">
    <property type="match status" value="1"/>
</dbReference>
<dbReference type="SMART" id="SM00304">
    <property type="entry name" value="HAMP"/>
    <property type="match status" value="1"/>
</dbReference>
<comment type="catalytic activity">
    <reaction evidence="1">
        <text>ATP + protein L-histidine = ADP + protein N-phospho-L-histidine.</text>
        <dbReference type="EC" id="2.7.13.3"/>
    </reaction>
</comment>
<dbReference type="Pfam" id="PF00512">
    <property type="entry name" value="HisKA"/>
    <property type="match status" value="1"/>
</dbReference>
<organism evidence="13 14">
    <name type="scientific">Deinococcus seoulensis</name>
    <dbReference type="NCBI Taxonomy" id="1837379"/>
    <lineage>
        <taxon>Bacteria</taxon>
        <taxon>Thermotogati</taxon>
        <taxon>Deinococcota</taxon>
        <taxon>Deinococci</taxon>
        <taxon>Deinococcales</taxon>
        <taxon>Deinococcaceae</taxon>
        <taxon>Deinococcus</taxon>
    </lineage>
</organism>
<keyword evidence="7 13" id="KW-0418">Kinase</keyword>
<dbReference type="EMBL" id="BMQM01000016">
    <property type="protein sequence ID" value="GGR61646.1"/>
    <property type="molecule type" value="Genomic_DNA"/>
</dbReference>
<name>A0ABQ2RSW8_9DEIO</name>
<dbReference type="EC" id="2.7.13.3" evidence="3"/>
<evidence type="ECO:0000256" key="7">
    <source>
        <dbReference type="ARBA" id="ARBA00022777"/>
    </source>
</evidence>
<feature type="domain" description="Histidine kinase" evidence="11">
    <location>
        <begin position="312"/>
        <end position="531"/>
    </location>
</feature>
<feature type="domain" description="HAMP" evidence="12">
    <location>
        <begin position="251"/>
        <end position="304"/>
    </location>
</feature>
<evidence type="ECO:0000256" key="4">
    <source>
        <dbReference type="ARBA" id="ARBA00022553"/>
    </source>
</evidence>
<dbReference type="GO" id="GO:0016301">
    <property type="term" value="F:kinase activity"/>
    <property type="evidence" value="ECO:0007669"/>
    <property type="project" value="UniProtKB-KW"/>
</dbReference>
<dbReference type="SUPFAM" id="SSF47384">
    <property type="entry name" value="Homodimeric domain of signal transducing histidine kinase"/>
    <property type="match status" value="1"/>
</dbReference>
<dbReference type="InterPro" id="IPR003660">
    <property type="entry name" value="HAMP_dom"/>
</dbReference>
<dbReference type="CDD" id="cd00082">
    <property type="entry name" value="HisKA"/>
    <property type="match status" value="1"/>
</dbReference>
<dbReference type="PANTHER" id="PTHR45436:SF5">
    <property type="entry name" value="SENSOR HISTIDINE KINASE TRCS"/>
    <property type="match status" value="1"/>
</dbReference>
<keyword evidence="10" id="KW-0472">Membrane</keyword>
<dbReference type="InterPro" id="IPR003594">
    <property type="entry name" value="HATPase_dom"/>
</dbReference>
<sequence>MTLRWRLTLFYTALLALLLTSVGVTTLYLMRSSLIGGLDNELRGTYTQFTTYVQSTRVASELSLPLDAARNDPGQVSDSLMLARYQFPNSSLALEQIDVYDRQTLLDSLNRARTPEERAALLSTLEALRNASRRSLGVDTQQPISLSGDELAALIRSSSGQLFLNHLVHEPYRAAPTLMRLMVVLTPLPQVPAGSDGMGSVFGPNDGLSIVYVARSLSTVQDTLSKLKNVILLLFVVGLITAGSGAYVLAGQALQPLRRVQRAAERIGGQTLTERVPVPQTGDEVESLAMALNAMLGRLEDSFDAQRRFTSDASHELRTPVTAISGHAGYLLRRTNPTEQQQESLKIIQSESARLTNLIASLLQLARSDSGALLLSREPIFATLLLSDIARELAPLAQAQHTTLSAAGQEVAFEGDPDRLKQVIINLVSNALKAGAQTITLDSHAANSAAVGGPAVRLSVHDDGPGIPADQLERLFDRFYRLEDSRSRDQGGAGLGLSIARGIVDAHGGRIWLESEVGRGTTAHVELPIGNVPVLDEDDVP</sequence>
<comment type="caution">
    <text evidence="13">The sequence shown here is derived from an EMBL/GenBank/DDBJ whole genome shotgun (WGS) entry which is preliminary data.</text>
</comment>
<dbReference type="Pfam" id="PF02518">
    <property type="entry name" value="HATPase_c"/>
    <property type="match status" value="1"/>
</dbReference>
<protein>
    <recommendedName>
        <fullName evidence="3">histidine kinase</fullName>
        <ecNumber evidence="3">2.7.13.3</ecNumber>
    </recommendedName>
</protein>
<dbReference type="SUPFAM" id="SSF158472">
    <property type="entry name" value="HAMP domain-like"/>
    <property type="match status" value="1"/>
</dbReference>
<keyword evidence="9" id="KW-0902">Two-component regulatory system</keyword>
<comment type="subcellular location">
    <subcellularLocation>
        <location evidence="2">Membrane</location>
    </subcellularLocation>
</comment>
<dbReference type="PROSITE" id="PS50109">
    <property type="entry name" value="HIS_KIN"/>
    <property type="match status" value="1"/>
</dbReference>
<gene>
    <name evidence="13" type="ORF">GCM10008959_24460</name>
</gene>
<evidence type="ECO:0000313" key="13">
    <source>
        <dbReference type="EMBL" id="GGR61646.1"/>
    </source>
</evidence>
<evidence type="ECO:0000256" key="10">
    <source>
        <dbReference type="ARBA" id="ARBA00023136"/>
    </source>
</evidence>
<evidence type="ECO:0000256" key="3">
    <source>
        <dbReference type="ARBA" id="ARBA00012438"/>
    </source>
</evidence>
<proteinExistence type="predicted"/>
<dbReference type="Pfam" id="PF00672">
    <property type="entry name" value="HAMP"/>
    <property type="match status" value="1"/>
</dbReference>
<dbReference type="CDD" id="cd00075">
    <property type="entry name" value="HATPase"/>
    <property type="match status" value="1"/>
</dbReference>
<dbReference type="PRINTS" id="PR00344">
    <property type="entry name" value="BCTRLSENSOR"/>
</dbReference>
<keyword evidence="6" id="KW-0812">Transmembrane</keyword>
<evidence type="ECO:0000313" key="14">
    <source>
        <dbReference type="Proteomes" id="UP000634308"/>
    </source>
</evidence>
<dbReference type="Gene3D" id="3.30.565.10">
    <property type="entry name" value="Histidine kinase-like ATPase, C-terminal domain"/>
    <property type="match status" value="1"/>
</dbReference>
<evidence type="ECO:0000259" key="12">
    <source>
        <dbReference type="PROSITE" id="PS50885"/>
    </source>
</evidence>
<keyword evidence="4" id="KW-0597">Phosphoprotein</keyword>
<dbReference type="CDD" id="cd06225">
    <property type="entry name" value="HAMP"/>
    <property type="match status" value="1"/>
</dbReference>
<accession>A0ABQ2RSW8</accession>
<dbReference type="Gene3D" id="6.10.340.10">
    <property type="match status" value="1"/>
</dbReference>
<keyword evidence="14" id="KW-1185">Reference proteome</keyword>
<evidence type="ECO:0000259" key="11">
    <source>
        <dbReference type="PROSITE" id="PS50109"/>
    </source>
</evidence>
<dbReference type="PROSITE" id="PS50885">
    <property type="entry name" value="HAMP"/>
    <property type="match status" value="1"/>
</dbReference>
<dbReference type="SMART" id="SM00388">
    <property type="entry name" value="HisKA"/>
    <property type="match status" value="1"/>
</dbReference>